<reference evidence="3 4" key="1">
    <citation type="submission" date="2020-10" db="EMBL/GenBank/DDBJ databases">
        <title>The Coptis chinensis genome and diversification of protoberbering-type alkaloids.</title>
        <authorList>
            <person name="Wang B."/>
            <person name="Shu S."/>
            <person name="Song C."/>
            <person name="Liu Y."/>
        </authorList>
    </citation>
    <scope>NUCLEOTIDE SEQUENCE [LARGE SCALE GENOMIC DNA]</scope>
    <source>
        <strain evidence="3">HL-2020</strain>
        <tissue evidence="3">Leaf</tissue>
    </source>
</reference>
<evidence type="ECO:0000313" key="3">
    <source>
        <dbReference type="EMBL" id="KAF9625417.1"/>
    </source>
</evidence>
<dbReference type="PANTHER" id="PTHR33286:SF32">
    <property type="entry name" value="BIFUNCTIONAL INHIBITOR_PLANT LIPID TRANSFER PROTEIN_SEED STORAGE HELICAL DOMAIN-CONTAINING PROTEIN"/>
    <property type="match status" value="1"/>
</dbReference>
<gene>
    <name evidence="3" type="ORF">IFM89_022575</name>
</gene>
<accession>A0A835MD97</accession>
<keyword evidence="4" id="KW-1185">Reference proteome</keyword>
<feature type="domain" description="Bifunctional inhibitor/plant lipid transfer protein/seed storage helical" evidence="2">
    <location>
        <begin position="27"/>
        <end position="105"/>
    </location>
</feature>
<dbReference type="Proteomes" id="UP000631114">
    <property type="component" value="Unassembled WGS sequence"/>
</dbReference>
<dbReference type="Gene3D" id="1.10.110.10">
    <property type="entry name" value="Plant lipid-transfer and hydrophobic proteins"/>
    <property type="match status" value="1"/>
</dbReference>
<dbReference type="PANTHER" id="PTHR33286">
    <property type="entry name" value="BIFUNCTIONAL INHIBITOR/LIPID-TRANSFER PROTEIN/SEED STORAGE 2S ALBUMIN SUPERFAMILY PROTEIN"/>
    <property type="match status" value="1"/>
</dbReference>
<keyword evidence="1" id="KW-0732">Signal</keyword>
<organism evidence="3 4">
    <name type="scientific">Coptis chinensis</name>
    <dbReference type="NCBI Taxonomy" id="261450"/>
    <lineage>
        <taxon>Eukaryota</taxon>
        <taxon>Viridiplantae</taxon>
        <taxon>Streptophyta</taxon>
        <taxon>Embryophyta</taxon>
        <taxon>Tracheophyta</taxon>
        <taxon>Spermatophyta</taxon>
        <taxon>Magnoliopsida</taxon>
        <taxon>Ranunculales</taxon>
        <taxon>Ranunculaceae</taxon>
        <taxon>Coptidoideae</taxon>
        <taxon>Coptis</taxon>
    </lineage>
</organism>
<dbReference type="SUPFAM" id="SSF47699">
    <property type="entry name" value="Bifunctional inhibitor/lipid-transfer protein/seed storage 2S albumin"/>
    <property type="match status" value="1"/>
</dbReference>
<feature type="chain" id="PRO_5032710127" description="Bifunctional inhibitor/plant lipid transfer protein/seed storage helical domain-containing protein" evidence="1">
    <location>
        <begin position="24"/>
        <end position="111"/>
    </location>
</feature>
<dbReference type="InterPro" id="IPR016140">
    <property type="entry name" value="Bifunc_inhib/LTP/seed_store"/>
</dbReference>
<sequence length="111" mass="12102">MKVISVAFMLLLGVCIIVGMLETAVVDALLNENQCKEERRIGINACKPVIYGKLPTAECCERVRVSHVECVCPVITPKLAALVDVNRAIKLIQGCGRPVPRHFRCGSITTP</sequence>
<evidence type="ECO:0000313" key="4">
    <source>
        <dbReference type="Proteomes" id="UP000631114"/>
    </source>
</evidence>
<comment type="caution">
    <text evidence="3">The sequence shown here is derived from an EMBL/GenBank/DDBJ whole genome shotgun (WGS) entry which is preliminary data.</text>
</comment>
<dbReference type="InterPro" id="IPR036312">
    <property type="entry name" value="Bifun_inhib/LTP/seed_sf"/>
</dbReference>
<protein>
    <recommendedName>
        <fullName evidence="2">Bifunctional inhibitor/plant lipid transfer protein/seed storage helical domain-containing protein</fullName>
    </recommendedName>
</protein>
<name>A0A835MD97_9MAGN</name>
<dbReference type="EMBL" id="JADFTS010000001">
    <property type="protein sequence ID" value="KAF9625417.1"/>
    <property type="molecule type" value="Genomic_DNA"/>
</dbReference>
<proteinExistence type="predicted"/>
<evidence type="ECO:0000256" key="1">
    <source>
        <dbReference type="SAM" id="SignalP"/>
    </source>
</evidence>
<feature type="signal peptide" evidence="1">
    <location>
        <begin position="1"/>
        <end position="23"/>
    </location>
</feature>
<dbReference type="Pfam" id="PF14368">
    <property type="entry name" value="LTP_2"/>
    <property type="match status" value="1"/>
</dbReference>
<dbReference type="AlphaFoldDB" id="A0A835MD97"/>
<evidence type="ECO:0000259" key="2">
    <source>
        <dbReference type="Pfam" id="PF14368"/>
    </source>
</evidence>
<dbReference type="OrthoDB" id="1885440at2759"/>